<dbReference type="GO" id="GO:0008379">
    <property type="term" value="F:thioredoxin peroxidase activity"/>
    <property type="evidence" value="ECO:0007669"/>
    <property type="project" value="InterPro"/>
</dbReference>
<organism evidence="12">
    <name type="scientific">Picea sitchensis</name>
    <name type="common">Sitka spruce</name>
    <name type="synonym">Pinus sitchensis</name>
    <dbReference type="NCBI Taxonomy" id="3332"/>
    <lineage>
        <taxon>Eukaryota</taxon>
        <taxon>Viridiplantae</taxon>
        <taxon>Streptophyta</taxon>
        <taxon>Embryophyta</taxon>
        <taxon>Tracheophyta</taxon>
        <taxon>Spermatophyta</taxon>
        <taxon>Pinopsida</taxon>
        <taxon>Pinidae</taxon>
        <taxon>Conifers I</taxon>
        <taxon>Pinales</taxon>
        <taxon>Pinaceae</taxon>
        <taxon>Picea</taxon>
    </lineage>
</organism>
<sequence length="261" mass="27596">MATSVNNIAATFSSCKISAKPSSSSKPTSISLPMTTTSMSSGTLSSPSVAWNPQATLPHSLKSAFVGFYGGPGPKPKSLNPTLKPSRRRTPKPYRSIKAEISVGDKLPEATFSYIDKEDNLLTITVSDLTRGKKVVLLAVPGAFTPTCSQKHLPGFVQRADELKSKGIDTIACISVNDAFVMKAWGDNLNVDDNVLLLADGNGYFTKAMGVALDLSDKPAGLGVRSKRYALVAEDGIVKILKLEEGGAFTVSGADEILESL</sequence>
<feature type="domain" description="Thioredoxin" evidence="11">
    <location>
        <begin position="101"/>
        <end position="261"/>
    </location>
</feature>
<evidence type="ECO:0000313" key="12">
    <source>
        <dbReference type="EMBL" id="ADE77344.1"/>
    </source>
</evidence>
<dbReference type="Pfam" id="PF08534">
    <property type="entry name" value="Redoxin"/>
    <property type="match status" value="1"/>
</dbReference>
<dbReference type="GO" id="GO:0042744">
    <property type="term" value="P:hydrogen peroxide catabolic process"/>
    <property type="evidence" value="ECO:0007669"/>
    <property type="project" value="TreeGrafter"/>
</dbReference>
<dbReference type="PROSITE" id="PS51352">
    <property type="entry name" value="THIOREDOXIN_2"/>
    <property type="match status" value="1"/>
</dbReference>
<comment type="similarity">
    <text evidence="2 9">Belongs to the peroxiredoxin family. Prx5 subfamily.</text>
</comment>
<dbReference type="GO" id="GO:0005737">
    <property type="term" value="C:cytoplasm"/>
    <property type="evidence" value="ECO:0007669"/>
    <property type="project" value="TreeGrafter"/>
</dbReference>
<dbReference type="PANTHER" id="PTHR10430">
    <property type="entry name" value="PEROXIREDOXIN"/>
    <property type="match status" value="1"/>
</dbReference>
<comment type="function">
    <text evidence="9">Thiol-specific peroxidase that catalyzes the reduction of hydrogen peroxide and organic hydroperoxides to water and alcohols, respectively. Plays a role in cell protection against oxidative stress by detoxifying peroxides.</text>
</comment>
<dbReference type="OMA" id="FVISAWK"/>
<dbReference type="FunFam" id="3.40.30.10:FF:000020">
    <property type="entry name" value="Peroxiredoxin"/>
    <property type="match status" value="1"/>
</dbReference>
<evidence type="ECO:0000256" key="7">
    <source>
        <dbReference type="ARBA" id="ARBA00023284"/>
    </source>
</evidence>
<evidence type="ECO:0000259" key="11">
    <source>
        <dbReference type="PROSITE" id="PS51352"/>
    </source>
</evidence>
<dbReference type="GO" id="GO:0034599">
    <property type="term" value="P:cellular response to oxidative stress"/>
    <property type="evidence" value="ECO:0007669"/>
    <property type="project" value="InterPro"/>
</dbReference>
<evidence type="ECO:0000256" key="9">
    <source>
        <dbReference type="RuleBase" id="RU366011"/>
    </source>
</evidence>
<dbReference type="InterPro" id="IPR013766">
    <property type="entry name" value="Thioredoxin_domain"/>
</dbReference>
<dbReference type="GO" id="GO:0045454">
    <property type="term" value="P:cell redox homeostasis"/>
    <property type="evidence" value="ECO:0007669"/>
    <property type="project" value="TreeGrafter"/>
</dbReference>
<dbReference type="CDD" id="cd03013">
    <property type="entry name" value="PRX5_like"/>
    <property type="match status" value="1"/>
</dbReference>
<dbReference type="AlphaFoldDB" id="D5ACS5"/>
<evidence type="ECO:0000256" key="10">
    <source>
        <dbReference type="SAM" id="MobiDB-lite"/>
    </source>
</evidence>
<keyword evidence="5 9" id="KW-0049">Antioxidant</keyword>
<name>D5ACS5_PICSI</name>
<protein>
    <recommendedName>
        <fullName evidence="3 9">Glutaredoxin-dependent peroxiredoxin</fullName>
        <ecNumber evidence="3 9">1.11.1.25</ecNumber>
    </recommendedName>
</protein>
<dbReference type="InterPro" id="IPR036249">
    <property type="entry name" value="Thioredoxin-like_sf"/>
</dbReference>
<keyword evidence="6 9" id="KW-0560">Oxidoreductase</keyword>
<feature type="region of interest" description="Disordered" evidence="10">
    <location>
        <begin position="18"/>
        <end position="47"/>
    </location>
</feature>
<evidence type="ECO:0000256" key="8">
    <source>
        <dbReference type="PIRSR" id="PIRSR637944-1"/>
    </source>
</evidence>
<dbReference type="PANTHER" id="PTHR10430:SF16">
    <property type="entry name" value="PEROXIREDOXIN-5, MITOCHONDRIAL"/>
    <property type="match status" value="1"/>
</dbReference>
<comment type="catalytic activity">
    <reaction evidence="1">
        <text>[glutaredoxin]-dithiol + a hydroperoxide = [glutaredoxin]-disulfide + an alcohol + H2O</text>
        <dbReference type="Rhea" id="RHEA:62624"/>
        <dbReference type="Rhea" id="RHEA-COMP:10729"/>
        <dbReference type="Rhea" id="RHEA-COMP:10730"/>
        <dbReference type="ChEBI" id="CHEBI:15377"/>
        <dbReference type="ChEBI" id="CHEBI:29950"/>
        <dbReference type="ChEBI" id="CHEBI:30879"/>
        <dbReference type="ChEBI" id="CHEBI:35924"/>
        <dbReference type="ChEBI" id="CHEBI:50058"/>
        <dbReference type="EC" id="1.11.1.25"/>
    </reaction>
</comment>
<evidence type="ECO:0000256" key="1">
    <source>
        <dbReference type="ARBA" id="ARBA00001711"/>
    </source>
</evidence>
<feature type="active site" description="Cysteine sulfenic acid (-SOH) intermediate" evidence="8">
    <location>
        <position position="148"/>
    </location>
</feature>
<accession>D5ACS5</accession>
<dbReference type="EMBL" id="BT124065">
    <property type="protein sequence ID" value="ADE77344.1"/>
    <property type="molecule type" value="mRNA"/>
</dbReference>
<evidence type="ECO:0000256" key="6">
    <source>
        <dbReference type="ARBA" id="ARBA00023002"/>
    </source>
</evidence>
<evidence type="ECO:0000256" key="3">
    <source>
        <dbReference type="ARBA" id="ARBA00013016"/>
    </source>
</evidence>
<dbReference type="InterPro" id="IPR037944">
    <property type="entry name" value="PRX5-like"/>
</dbReference>
<feature type="region of interest" description="Disordered" evidence="10">
    <location>
        <begin position="72"/>
        <end position="91"/>
    </location>
</feature>
<keyword evidence="4 9" id="KW-0575">Peroxidase</keyword>
<dbReference type="SUPFAM" id="SSF52833">
    <property type="entry name" value="Thioredoxin-like"/>
    <property type="match status" value="1"/>
</dbReference>
<dbReference type="Gene3D" id="3.40.30.10">
    <property type="entry name" value="Glutaredoxin"/>
    <property type="match status" value="1"/>
</dbReference>
<evidence type="ECO:0000256" key="2">
    <source>
        <dbReference type="ARBA" id="ARBA00010505"/>
    </source>
</evidence>
<reference evidence="12" key="1">
    <citation type="submission" date="2010-04" db="EMBL/GenBank/DDBJ databases">
        <authorList>
            <person name="Reid K.E."/>
            <person name="Liao N."/>
            <person name="Chan S."/>
            <person name="Docking R."/>
            <person name="Taylor G."/>
            <person name="Moore R."/>
            <person name="Mayo M."/>
            <person name="Munro S."/>
            <person name="King J."/>
            <person name="Yanchuk A."/>
            <person name="Holt R."/>
            <person name="Jones S."/>
            <person name="Marra M."/>
            <person name="Ritland C.E."/>
            <person name="Ritland K."/>
            <person name="Bohlmann J."/>
        </authorList>
    </citation>
    <scope>NUCLEOTIDE SEQUENCE</scope>
    <source>
        <tissue evidence="12">Bud</tissue>
    </source>
</reference>
<dbReference type="EC" id="1.11.1.25" evidence="3 9"/>
<evidence type="ECO:0000256" key="5">
    <source>
        <dbReference type="ARBA" id="ARBA00022862"/>
    </source>
</evidence>
<dbReference type="InterPro" id="IPR013740">
    <property type="entry name" value="Redoxin"/>
</dbReference>
<proteinExistence type="evidence at transcript level"/>
<keyword evidence="7 9" id="KW-0676">Redox-active center</keyword>
<evidence type="ECO:0000256" key="4">
    <source>
        <dbReference type="ARBA" id="ARBA00022559"/>
    </source>
</evidence>